<accession>A0A395JN82</accession>
<keyword evidence="2" id="KW-1185">Reference proteome</keyword>
<proteinExistence type="predicted"/>
<gene>
    <name evidence="1" type="ORF">DFR28_101496</name>
</gene>
<dbReference type="RefSeq" id="WP_147250907.1">
    <property type="nucleotide sequence ID" value="NZ_QNRT01000001.1"/>
</dbReference>
<evidence type="ECO:0000313" key="2">
    <source>
        <dbReference type="Proteomes" id="UP000253083"/>
    </source>
</evidence>
<dbReference type="Proteomes" id="UP000253083">
    <property type="component" value="Unassembled WGS sequence"/>
</dbReference>
<dbReference type="AlphaFoldDB" id="A0A395JN82"/>
<dbReference type="EMBL" id="QNRT01000001">
    <property type="protein sequence ID" value="RBP53111.1"/>
    <property type="molecule type" value="Genomic_DNA"/>
</dbReference>
<dbReference type="InParanoid" id="A0A395JN82"/>
<protein>
    <submittedName>
        <fullName evidence="1">Uncharacterized protein</fullName>
    </submittedName>
</protein>
<evidence type="ECO:0000313" key="1">
    <source>
        <dbReference type="EMBL" id="RBP53111.1"/>
    </source>
</evidence>
<name>A0A395JN82_9GAMM</name>
<organism evidence="1 2">
    <name type="scientific">Arenicella xantha</name>
    <dbReference type="NCBI Taxonomy" id="644221"/>
    <lineage>
        <taxon>Bacteria</taxon>
        <taxon>Pseudomonadati</taxon>
        <taxon>Pseudomonadota</taxon>
        <taxon>Gammaproteobacteria</taxon>
        <taxon>Arenicellales</taxon>
        <taxon>Arenicellaceae</taxon>
        <taxon>Arenicella</taxon>
    </lineage>
</organism>
<sequence length="74" mass="8070">MHIIKPGQKHNFSQGSPELAVTNIGSGSTTYTIKIGEHKTKKKTLNGAGAMETYENVRYPVEIDNLGPDKIQVS</sequence>
<comment type="caution">
    <text evidence="1">The sequence shown here is derived from an EMBL/GenBank/DDBJ whole genome shotgun (WGS) entry which is preliminary data.</text>
</comment>
<reference evidence="1 2" key="1">
    <citation type="submission" date="2018-06" db="EMBL/GenBank/DDBJ databases">
        <title>Genomic Encyclopedia of Type Strains, Phase IV (KMG-IV): sequencing the most valuable type-strain genomes for metagenomic binning, comparative biology and taxonomic classification.</title>
        <authorList>
            <person name="Goeker M."/>
        </authorList>
    </citation>
    <scope>NUCLEOTIDE SEQUENCE [LARGE SCALE GENOMIC DNA]</scope>
    <source>
        <strain evidence="1 2">DSM 24032</strain>
    </source>
</reference>